<dbReference type="RefSeq" id="WP_058625027.1">
    <property type="nucleotide sequence ID" value="NZ_LDRT01000137.1"/>
</dbReference>
<evidence type="ECO:0000256" key="1">
    <source>
        <dbReference type="SAM" id="Phobius"/>
    </source>
</evidence>
<dbReference type="AlphaFoldDB" id="A0A147ETJ7"/>
<feature type="transmembrane region" description="Helical" evidence="1">
    <location>
        <begin position="44"/>
        <end position="67"/>
    </location>
</feature>
<feature type="transmembrane region" description="Helical" evidence="1">
    <location>
        <begin position="152"/>
        <end position="169"/>
    </location>
</feature>
<feature type="transmembrane region" description="Helical" evidence="1">
    <location>
        <begin position="88"/>
        <end position="108"/>
    </location>
</feature>
<feature type="transmembrane region" description="Helical" evidence="1">
    <location>
        <begin position="120"/>
        <end position="145"/>
    </location>
</feature>
<name>A0A147ETJ7_MICTE</name>
<dbReference type="Pfam" id="PF04854">
    <property type="entry name" value="DUF624"/>
    <property type="match status" value="1"/>
</dbReference>
<accession>A0A147ETJ7</accession>
<keyword evidence="1" id="KW-1133">Transmembrane helix</keyword>
<keyword evidence="1" id="KW-0812">Transmembrane</keyword>
<gene>
    <name evidence="2" type="ORF">NS220_16125</name>
</gene>
<organism evidence="2 3">
    <name type="scientific">Microbacterium testaceum</name>
    <name type="common">Aureobacterium testaceum</name>
    <name type="synonym">Brevibacterium testaceum</name>
    <dbReference type="NCBI Taxonomy" id="2033"/>
    <lineage>
        <taxon>Bacteria</taxon>
        <taxon>Bacillati</taxon>
        <taxon>Actinomycetota</taxon>
        <taxon>Actinomycetes</taxon>
        <taxon>Micrococcales</taxon>
        <taxon>Microbacteriaceae</taxon>
        <taxon>Microbacterium</taxon>
    </lineage>
</organism>
<dbReference type="PROSITE" id="PS51257">
    <property type="entry name" value="PROKAR_LIPOPROTEIN"/>
    <property type="match status" value="1"/>
</dbReference>
<sequence length="224" mass="23066">MRRISHDTYASIFSTVYLGLMVNLMLLVGCAPLVFLLVTTDPAASWPLLLIATPLSGPALAGALTAFRAHGRGEGRVVRAFWAGWRRTAGKALAVGAIVAVVLAIVLVDVRAVSAASWSVVVVPLCATVALLALATAPVALTALAEAPGTPLRVLLSTAAVLAVRRWYLSAVSLLVLAGQAALFVTSPALAIGLTAAPALYLIWANARYALRPVLPADATVAAV</sequence>
<keyword evidence="1" id="KW-0472">Membrane</keyword>
<proteinExistence type="predicted"/>
<reference evidence="2 3" key="1">
    <citation type="journal article" date="2016" name="Front. Microbiol.">
        <title>Genomic Resource of Rice Seed Associated Bacteria.</title>
        <authorList>
            <person name="Midha S."/>
            <person name="Bansal K."/>
            <person name="Sharma S."/>
            <person name="Kumar N."/>
            <person name="Patil P.P."/>
            <person name="Chaudhry V."/>
            <person name="Patil P.B."/>
        </authorList>
    </citation>
    <scope>NUCLEOTIDE SEQUENCE [LARGE SCALE GENOMIC DNA]</scope>
    <source>
        <strain evidence="2 3">NS220</strain>
    </source>
</reference>
<dbReference type="InterPro" id="IPR006938">
    <property type="entry name" value="DUF624"/>
</dbReference>
<evidence type="ECO:0000313" key="2">
    <source>
        <dbReference type="EMBL" id="KTR89036.1"/>
    </source>
</evidence>
<feature type="transmembrane region" description="Helical" evidence="1">
    <location>
        <begin position="12"/>
        <end position="38"/>
    </location>
</feature>
<dbReference type="EMBL" id="LDRT01000137">
    <property type="protein sequence ID" value="KTR89036.1"/>
    <property type="molecule type" value="Genomic_DNA"/>
</dbReference>
<evidence type="ECO:0000313" key="3">
    <source>
        <dbReference type="Proteomes" id="UP000075025"/>
    </source>
</evidence>
<dbReference type="PATRIC" id="fig|2033.6.peg.775"/>
<feature type="transmembrane region" description="Helical" evidence="1">
    <location>
        <begin position="181"/>
        <end position="204"/>
    </location>
</feature>
<protein>
    <submittedName>
        <fullName evidence="2">Ferredoxin-NADPH reductase</fullName>
    </submittedName>
</protein>
<dbReference type="Proteomes" id="UP000075025">
    <property type="component" value="Unassembled WGS sequence"/>
</dbReference>
<dbReference type="OrthoDB" id="3402079at2"/>
<comment type="caution">
    <text evidence="2">The sequence shown here is derived from an EMBL/GenBank/DDBJ whole genome shotgun (WGS) entry which is preliminary data.</text>
</comment>